<reference evidence="3" key="1">
    <citation type="submission" date="2025-08" db="UniProtKB">
        <authorList>
            <consortium name="RefSeq"/>
        </authorList>
    </citation>
    <scope>IDENTIFICATION</scope>
    <source>
        <strain evidence="3">Ishihara</strain>
        <tissue evidence="3">Whole body</tissue>
    </source>
</reference>
<dbReference type="RefSeq" id="XP_022819764.1">
    <property type="nucleotide sequence ID" value="XM_022963996.1"/>
</dbReference>
<feature type="region of interest" description="Disordered" evidence="1">
    <location>
        <begin position="1"/>
        <end position="29"/>
    </location>
</feature>
<sequence>MPGHAGSPYWAAVDFDSEGEEAQTPPSNHRVYLDPWDNEAYGMMQAETAESSQGENFNSFAGEPVSASFYYVPTKNYDSGEEPPLPPPRWKRTPPEEIISPGPDYAIYGRKASRTIVPDFPPEAIYGERPIRDRRRSMFIEEPTYVPHPMLYEPLYGGVIPPGYMPPPPRTRMSLSHPPEYVMAGLAYPNSRRHSRMTEAYEQFAYESLSPEYEDWARPFPKTAPDNFHLSRYGHLQIDYSCSWNSLDRLIRSQHRG</sequence>
<evidence type="ECO:0000313" key="3">
    <source>
        <dbReference type="RefSeq" id="XP_022819764.1"/>
    </source>
</evidence>
<dbReference type="OrthoDB" id="6630968at2759"/>
<protein>
    <submittedName>
        <fullName evidence="3">Uncharacterized protein LOC111351827</fullName>
    </submittedName>
</protein>
<dbReference type="GeneID" id="111351827"/>
<dbReference type="Proteomes" id="UP000301870">
    <property type="component" value="Chromosome 14"/>
</dbReference>
<dbReference type="KEGG" id="sliu:111351827"/>
<accession>A0A9J7IMY3</accession>
<gene>
    <name evidence="3" type="primary">LOC111351827</name>
</gene>
<organism evidence="2 3">
    <name type="scientific">Spodoptera litura</name>
    <name type="common">Asian cotton leafworm</name>
    <dbReference type="NCBI Taxonomy" id="69820"/>
    <lineage>
        <taxon>Eukaryota</taxon>
        <taxon>Metazoa</taxon>
        <taxon>Ecdysozoa</taxon>
        <taxon>Arthropoda</taxon>
        <taxon>Hexapoda</taxon>
        <taxon>Insecta</taxon>
        <taxon>Pterygota</taxon>
        <taxon>Neoptera</taxon>
        <taxon>Endopterygota</taxon>
        <taxon>Lepidoptera</taxon>
        <taxon>Glossata</taxon>
        <taxon>Ditrysia</taxon>
        <taxon>Noctuoidea</taxon>
        <taxon>Noctuidae</taxon>
        <taxon>Amphipyrinae</taxon>
        <taxon>Spodoptera</taxon>
    </lineage>
</organism>
<name>A0A9J7IMY3_SPOLT</name>
<dbReference type="AlphaFoldDB" id="A0A9J7IMY3"/>
<keyword evidence="2" id="KW-1185">Reference proteome</keyword>
<evidence type="ECO:0000313" key="2">
    <source>
        <dbReference type="Proteomes" id="UP000301870"/>
    </source>
</evidence>
<evidence type="ECO:0000256" key="1">
    <source>
        <dbReference type="SAM" id="MobiDB-lite"/>
    </source>
</evidence>
<feature type="region of interest" description="Disordered" evidence="1">
    <location>
        <begin position="77"/>
        <end position="96"/>
    </location>
</feature>
<proteinExistence type="predicted"/>